<dbReference type="PANTHER" id="PTHR42709">
    <property type="entry name" value="ALKALINE PHOSPHATASE LIKE PROTEIN"/>
    <property type="match status" value="1"/>
</dbReference>
<dbReference type="GO" id="GO:0005886">
    <property type="term" value="C:plasma membrane"/>
    <property type="evidence" value="ECO:0007669"/>
    <property type="project" value="UniProtKB-SubCell"/>
</dbReference>
<evidence type="ECO:0000256" key="1">
    <source>
        <dbReference type="ARBA" id="ARBA00004651"/>
    </source>
</evidence>
<evidence type="ECO:0000256" key="3">
    <source>
        <dbReference type="ARBA" id="ARBA00022475"/>
    </source>
</evidence>
<dbReference type="PANTHER" id="PTHR42709:SF6">
    <property type="entry name" value="UNDECAPRENYL PHOSPHATE TRANSPORTER A"/>
    <property type="match status" value="1"/>
</dbReference>
<accession>A0A2S7MVN1</accession>
<protein>
    <submittedName>
        <fullName evidence="9">Alkaline phosphatase</fullName>
    </submittedName>
</protein>
<dbReference type="OrthoDB" id="9813426at2"/>
<sequence>MENWIINIMEQFGYIGILFLIALENVFPPIPSEVILTFGGAMTVKTSMTVIGVVVVSTAGSIIGAVILYGLGMLLGKERIEKIVERYGRILRVTKDDVEKADNWFHKYGLWTIFFCRFIPLIRSLISIPAGMARINFVTFLILTTIGTFIWNVVLVSIGAMVGDSWESIVHYMDYYSNVVYVLLAVLFIVFVIWFIRKKFMKAPK</sequence>
<evidence type="ECO:0000256" key="4">
    <source>
        <dbReference type="ARBA" id="ARBA00022692"/>
    </source>
</evidence>
<evidence type="ECO:0000256" key="5">
    <source>
        <dbReference type="ARBA" id="ARBA00022989"/>
    </source>
</evidence>
<comment type="caution">
    <text evidence="9">The sequence shown here is derived from an EMBL/GenBank/DDBJ whole genome shotgun (WGS) entry which is preliminary data.</text>
</comment>
<keyword evidence="4 7" id="KW-0812">Transmembrane</keyword>
<feature type="transmembrane region" description="Helical" evidence="7">
    <location>
        <begin position="175"/>
        <end position="196"/>
    </location>
</feature>
<feature type="transmembrane region" description="Helical" evidence="7">
    <location>
        <begin position="12"/>
        <end position="30"/>
    </location>
</feature>
<dbReference type="Proteomes" id="UP000239663">
    <property type="component" value="Unassembled WGS sequence"/>
</dbReference>
<dbReference type="InterPro" id="IPR051311">
    <property type="entry name" value="DedA_domain"/>
</dbReference>
<evidence type="ECO:0000313" key="9">
    <source>
        <dbReference type="EMBL" id="PQD93871.1"/>
    </source>
</evidence>
<dbReference type="Pfam" id="PF09335">
    <property type="entry name" value="VTT_dom"/>
    <property type="match status" value="1"/>
</dbReference>
<proteinExistence type="inferred from homology"/>
<evidence type="ECO:0000313" key="10">
    <source>
        <dbReference type="Proteomes" id="UP000239663"/>
    </source>
</evidence>
<feature type="transmembrane region" description="Helical" evidence="7">
    <location>
        <begin position="137"/>
        <end position="163"/>
    </location>
</feature>
<comment type="similarity">
    <text evidence="2">Belongs to the DedA family.</text>
</comment>
<evidence type="ECO:0000256" key="7">
    <source>
        <dbReference type="SAM" id="Phobius"/>
    </source>
</evidence>
<evidence type="ECO:0000259" key="8">
    <source>
        <dbReference type="Pfam" id="PF09335"/>
    </source>
</evidence>
<keyword evidence="10" id="KW-1185">Reference proteome</keyword>
<keyword evidence="5 7" id="KW-1133">Transmembrane helix</keyword>
<dbReference type="InterPro" id="IPR032816">
    <property type="entry name" value="VTT_dom"/>
</dbReference>
<evidence type="ECO:0000256" key="2">
    <source>
        <dbReference type="ARBA" id="ARBA00010792"/>
    </source>
</evidence>
<feature type="transmembrane region" description="Helical" evidence="7">
    <location>
        <begin position="50"/>
        <end position="76"/>
    </location>
</feature>
<comment type="subcellular location">
    <subcellularLocation>
        <location evidence="1">Cell membrane</location>
        <topology evidence="1">Multi-pass membrane protein</topology>
    </subcellularLocation>
</comment>
<organism evidence="9 10">
    <name type="scientific">Pradoshia eiseniae</name>
    <dbReference type="NCBI Taxonomy" id="2064768"/>
    <lineage>
        <taxon>Bacteria</taxon>
        <taxon>Bacillati</taxon>
        <taxon>Bacillota</taxon>
        <taxon>Bacilli</taxon>
        <taxon>Bacillales</taxon>
        <taxon>Bacillaceae</taxon>
        <taxon>Pradoshia</taxon>
    </lineage>
</organism>
<name>A0A2S7MVN1_9BACI</name>
<feature type="domain" description="VTT" evidence="8">
    <location>
        <begin position="30"/>
        <end position="160"/>
    </location>
</feature>
<gene>
    <name evidence="9" type="ORF">CYL18_17480</name>
</gene>
<dbReference type="RefSeq" id="WP_104850783.1">
    <property type="nucleotide sequence ID" value="NZ_PKOZ01000019.1"/>
</dbReference>
<reference evidence="9 10" key="1">
    <citation type="submission" date="2017-12" db="EMBL/GenBank/DDBJ databases">
        <title>Taxonomic description and draft genome of Pradoshia cofamensis Gen. nov., sp. nov., a thermotolerant bacillale isolated from anterior gut of earthworm Eisenia fetida.</title>
        <authorList>
            <person name="Saha T."/>
            <person name="Chakraborty R."/>
        </authorList>
    </citation>
    <scope>NUCLEOTIDE SEQUENCE [LARGE SCALE GENOMIC DNA]</scope>
    <source>
        <strain evidence="9 10">EAG3</strain>
    </source>
</reference>
<keyword evidence="3" id="KW-1003">Cell membrane</keyword>
<keyword evidence="6 7" id="KW-0472">Membrane</keyword>
<evidence type="ECO:0000256" key="6">
    <source>
        <dbReference type="ARBA" id="ARBA00023136"/>
    </source>
</evidence>
<dbReference type="EMBL" id="PKOZ01000019">
    <property type="protein sequence ID" value="PQD93871.1"/>
    <property type="molecule type" value="Genomic_DNA"/>
</dbReference>
<dbReference type="AlphaFoldDB" id="A0A2S7MVN1"/>